<proteinExistence type="predicted"/>
<name>A0A511W8Y8_9BACI</name>
<evidence type="ECO:0000313" key="3">
    <source>
        <dbReference type="Proteomes" id="UP000321440"/>
    </source>
</evidence>
<protein>
    <submittedName>
        <fullName evidence="2">Uncharacterized protein</fullName>
    </submittedName>
</protein>
<evidence type="ECO:0000256" key="1">
    <source>
        <dbReference type="SAM" id="Phobius"/>
    </source>
</evidence>
<dbReference type="Proteomes" id="UP000321440">
    <property type="component" value="Unassembled WGS sequence"/>
</dbReference>
<accession>A0A511W8Y8</accession>
<feature type="transmembrane region" description="Helical" evidence="1">
    <location>
        <begin position="38"/>
        <end position="59"/>
    </location>
</feature>
<dbReference type="EMBL" id="BJYA01000027">
    <property type="protein sequence ID" value="GEN47191.1"/>
    <property type="molecule type" value="Genomic_DNA"/>
</dbReference>
<dbReference type="AlphaFoldDB" id="A0A511W8Y8"/>
<keyword evidence="1" id="KW-0472">Membrane</keyword>
<comment type="caution">
    <text evidence="2">The sequence shown here is derived from an EMBL/GenBank/DDBJ whole genome shotgun (WGS) entry which is preliminary data.</text>
</comment>
<keyword evidence="1" id="KW-0812">Transmembrane</keyword>
<feature type="transmembrane region" description="Helical" evidence="1">
    <location>
        <begin position="71"/>
        <end position="88"/>
    </location>
</feature>
<keyword evidence="1" id="KW-1133">Transmembrane helix</keyword>
<evidence type="ECO:0000313" key="2">
    <source>
        <dbReference type="EMBL" id="GEN47191.1"/>
    </source>
</evidence>
<feature type="transmembrane region" description="Helical" evidence="1">
    <location>
        <begin position="5"/>
        <end position="23"/>
    </location>
</feature>
<sequence length="89" mass="10287">MRAKFYIMTIIIHIFLGYLWVLFSSHIINVTNSSNSPFFIGVILILLGTVIFGVIFNRITPFDKLESTNPVNIIRIITFLSVIIVYFLY</sequence>
<organism evidence="2 3">
    <name type="scientific">Alkalibacillus haloalkaliphilus</name>
    <dbReference type="NCBI Taxonomy" id="94136"/>
    <lineage>
        <taxon>Bacteria</taxon>
        <taxon>Bacillati</taxon>
        <taxon>Bacillota</taxon>
        <taxon>Bacilli</taxon>
        <taxon>Bacillales</taxon>
        <taxon>Bacillaceae</taxon>
        <taxon>Alkalibacillus</taxon>
    </lineage>
</organism>
<reference evidence="2 3" key="1">
    <citation type="submission" date="2019-07" db="EMBL/GenBank/DDBJ databases">
        <title>Whole genome shotgun sequence of Alkalibacillus haloalkaliphilus NBRC 103110.</title>
        <authorList>
            <person name="Hosoyama A."/>
            <person name="Uohara A."/>
            <person name="Ohji S."/>
            <person name="Ichikawa N."/>
        </authorList>
    </citation>
    <scope>NUCLEOTIDE SEQUENCE [LARGE SCALE GENOMIC DNA]</scope>
    <source>
        <strain evidence="2 3">NBRC 103110</strain>
    </source>
</reference>
<gene>
    <name evidence="2" type="ORF">AHA02nite_29670</name>
</gene>
<keyword evidence="3" id="KW-1185">Reference proteome</keyword>